<evidence type="ECO:0008006" key="3">
    <source>
        <dbReference type="Google" id="ProtNLM"/>
    </source>
</evidence>
<proteinExistence type="predicted"/>
<dbReference type="AlphaFoldDB" id="A0ABD1CQZ3"/>
<dbReference type="EMBL" id="JBEHCU010010047">
    <property type="protein sequence ID" value="KAL1378850.1"/>
    <property type="molecule type" value="Genomic_DNA"/>
</dbReference>
<gene>
    <name evidence="1" type="ORF">pipiens_015307</name>
</gene>
<comment type="caution">
    <text evidence="1">The sequence shown here is derived from an EMBL/GenBank/DDBJ whole genome shotgun (WGS) entry which is preliminary data.</text>
</comment>
<evidence type="ECO:0000313" key="2">
    <source>
        <dbReference type="Proteomes" id="UP001562425"/>
    </source>
</evidence>
<evidence type="ECO:0000313" key="1">
    <source>
        <dbReference type="EMBL" id="KAL1378850.1"/>
    </source>
</evidence>
<feature type="non-terminal residue" evidence="1">
    <location>
        <position position="1"/>
    </location>
</feature>
<protein>
    <recommendedName>
        <fullName evidence="3">PilZ domain-containing protein</fullName>
    </recommendedName>
</protein>
<reference evidence="1 2" key="1">
    <citation type="submission" date="2024-05" db="EMBL/GenBank/DDBJ databases">
        <title>Culex pipiens pipiens assembly and annotation.</title>
        <authorList>
            <person name="Alout H."/>
            <person name="Durand T."/>
        </authorList>
    </citation>
    <scope>NUCLEOTIDE SEQUENCE [LARGE SCALE GENOMIC DNA]</scope>
    <source>
        <strain evidence="1">HA-2024</strain>
        <tissue evidence="1">Whole body</tissue>
    </source>
</reference>
<accession>A0ABD1CQZ3</accession>
<sequence>AASREKRPLEPVLPRCKLSCVQKRPSKGPARFLDIPIGSQLNLGAKGCIFLPREKPQRSHATLLKAIVSRKHQQQQQFAVRILPGDSESVLEG</sequence>
<keyword evidence="2" id="KW-1185">Reference proteome</keyword>
<dbReference type="Proteomes" id="UP001562425">
    <property type="component" value="Unassembled WGS sequence"/>
</dbReference>
<name>A0ABD1CQZ3_CULPP</name>
<organism evidence="1 2">
    <name type="scientific">Culex pipiens pipiens</name>
    <name type="common">Northern house mosquito</name>
    <dbReference type="NCBI Taxonomy" id="38569"/>
    <lineage>
        <taxon>Eukaryota</taxon>
        <taxon>Metazoa</taxon>
        <taxon>Ecdysozoa</taxon>
        <taxon>Arthropoda</taxon>
        <taxon>Hexapoda</taxon>
        <taxon>Insecta</taxon>
        <taxon>Pterygota</taxon>
        <taxon>Neoptera</taxon>
        <taxon>Endopterygota</taxon>
        <taxon>Diptera</taxon>
        <taxon>Nematocera</taxon>
        <taxon>Culicoidea</taxon>
        <taxon>Culicidae</taxon>
        <taxon>Culicinae</taxon>
        <taxon>Culicini</taxon>
        <taxon>Culex</taxon>
        <taxon>Culex</taxon>
    </lineage>
</organism>